<dbReference type="Pfam" id="PF05016">
    <property type="entry name" value="ParE_toxin"/>
    <property type="match status" value="1"/>
</dbReference>
<evidence type="ECO:0000313" key="2">
    <source>
        <dbReference type="EMBL" id="MBD2624382.1"/>
    </source>
</evidence>
<dbReference type="EMBL" id="JACJSW010000216">
    <property type="protein sequence ID" value="MBD2624382.1"/>
    <property type="molecule type" value="Genomic_DNA"/>
</dbReference>
<dbReference type="InterPro" id="IPR052747">
    <property type="entry name" value="TA_system_RelE_toxin"/>
</dbReference>
<accession>A0ABR8HZB7</accession>
<keyword evidence="1" id="KW-1277">Toxin-antitoxin system</keyword>
<evidence type="ECO:0000313" key="3">
    <source>
        <dbReference type="Proteomes" id="UP000636187"/>
    </source>
</evidence>
<dbReference type="RefSeq" id="WP_190723409.1">
    <property type="nucleotide sequence ID" value="NZ_JACJSW010000216.1"/>
</dbReference>
<dbReference type="PANTHER" id="PTHR38813:SF1">
    <property type="entry name" value="TOXIN RELE1-RELATED"/>
    <property type="match status" value="1"/>
</dbReference>
<name>A0ABR8HZB7_9CHRO</name>
<dbReference type="SUPFAM" id="SSF143011">
    <property type="entry name" value="RelE-like"/>
    <property type="match status" value="1"/>
</dbReference>
<organism evidence="2 3">
    <name type="scientific">Microcystis flos-aquae FACHB-1344</name>
    <dbReference type="NCBI Taxonomy" id="2692899"/>
    <lineage>
        <taxon>Bacteria</taxon>
        <taxon>Bacillati</taxon>
        <taxon>Cyanobacteriota</taxon>
        <taxon>Cyanophyceae</taxon>
        <taxon>Oscillatoriophycideae</taxon>
        <taxon>Chroococcales</taxon>
        <taxon>Microcystaceae</taxon>
        <taxon>Microcystis</taxon>
    </lineage>
</organism>
<reference evidence="2 3" key="1">
    <citation type="journal article" date="2020" name="ISME J.">
        <title>Comparative genomics reveals insights into cyanobacterial evolution and habitat adaptation.</title>
        <authorList>
            <person name="Chen M.Y."/>
            <person name="Teng W.K."/>
            <person name="Zhao L."/>
            <person name="Hu C.X."/>
            <person name="Zhou Y.K."/>
            <person name="Han B.P."/>
            <person name="Song L.R."/>
            <person name="Shu W.S."/>
        </authorList>
    </citation>
    <scope>NUCLEOTIDE SEQUENCE [LARGE SCALE GENOMIC DNA]</scope>
    <source>
        <strain evidence="2 3">FACHB-1344</strain>
    </source>
</reference>
<keyword evidence="3" id="KW-1185">Reference proteome</keyword>
<protein>
    <submittedName>
        <fullName evidence="2">Type II toxin-antitoxin system RelE/ParE family toxin</fullName>
    </submittedName>
</protein>
<dbReference type="Gene3D" id="3.30.2310.20">
    <property type="entry name" value="RelE-like"/>
    <property type="match status" value="1"/>
</dbReference>
<gene>
    <name evidence="2" type="ORF">H6G48_23065</name>
</gene>
<comment type="caution">
    <text evidence="2">The sequence shown here is derived from an EMBL/GenBank/DDBJ whole genome shotgun (WGS) entry which is preliminary data.</text>
</comment>
<sequence>MNYTIAIKKQASKALANLPQDSYQKVRDGIRALADNPRPAGCLKLTGREGWRIRIGVYRVIYAIDDSAKKVIILDIAELPPYKYTSYGSKSYRA</sequence>
<dbReference type="PANTHER" id="PTHR38813">
    <property type="match status" value="1"/>
</dbReference>
<evidence type="ECO:0000256" key="1">
    <source>
        <dbReference type="ARBA" id="ARBA00022649"/>
    </source>
</evidence>
<dbReference type="Proteomes" id="UP000636187">
    <property type="component" value="Unassembled WGS sequence"/>
</dbReference>
<dbReference type="InterPro" id="IPR035093">
    <property type="entry name" value="RelE/ParE_toxin_dom_sf"/>
</dbReference>
<proteinExistence type="predicted"/>
<dbReference type="InterPro" id="IPR007712">
    <property type="entry name" value="RelE/ParE_toxin"/>
</dbReference>